<reference evidence="2" key="1">
    <citation type="submission" date="2016-07" db="EMBL/GenBank/DDBJ databases">
        <title>Frankia sp. NRRL B-16219 Genome sequencing.</title>
        <authorList>
            <person name="Ghodhbane-Gtari F."/>
            <person name="Swanson E."/>
            <person name="Gueddou A."/>
            <person name="Louati M."/>
            <person name="Nouioui I."/>
            <person name="Hezbri K."/>
            <person name="Abebe-Akele F."/>
            <person name="Simpson S."/>
            <person name="Morris K."/>
            <person name="Thomas K."/>
            <person name="Gtari M."/>
            <person name="Tisa L.S."/>
        </authorList>
    </citation>
    <scope>NUCLEOTIDE SEQUENCE [LARGE SCALE GENOMIC DNA]</scope>
    <source>
        <strain evidence="2">NRRL B-16219</strain>
    </source>
</reference>
<dbReference type="OrthoDB" id="3375894at2"/>
<dbReference type="Proteomes" id="UP000179769">
    <property type="component" value="Unassembled WGS sequence"/>
</dbReference>
<protein>
    <submittedName>
        <fullName evidence="1">Uncharacterized protein</fullName>
    </submittedName>
</protein>
<sequence length="189" mass="20307">MVTGEDRTVSAGGIARDLTAAREQLASLSDLVREALDSPKHVRGRIVAPVGLVTFADRDVLEQDGVGLRPWLDDLAAAALGGRRDGDVARGLAEWRELAVSTEQAARAVTSANAVGLNQRRELRGRLAAVHGKAARLGLAEDEELSALHARAFEELYRAPTDLAEAERLTMAYVRALHSRDVRAEGPGR</sequence>
<proteinExistence type="predicted"/>
<keyword evidence="2" id="KW-1185">Reference proteome</keyword>
<dbReference type="EMBL" id="MAXA01000218">
    <property type="protein sequence ID" value="OHV27717.1"/>
    <property type="molecule type" value="Genomic_DNA"/>
</dbReference>
<evidence type="ECO:0000313" key="2">
    <source>
        <dbReference type="Proteomes" id="UP000179769"/>
    </source>
</evidence>
<dbReference type="AlphaFoldDB" id="A0A1S1Q2B8"/>
<gene>
    <name evidence="1" type="ORF">BBK14_19750</name>
</gene>
<name>A0A1S1Q2B8_9ACTN</name>
<evidence type="ECO:0000313" key="1">
    <source>
        <dbReference type="EMBL" id="OHV27717.1"/>
    </source>
</evidence>
<accession>A0A1S1Q2B8</accession>
<organism evidence="1 2">
    <name type="scientific">Parafrankia soli</name>
    <dbReference type="NCBI Taxonomy" id="2599596"/>
    <lineage>
        <taxon>Bacteria</taxon>
        <taxon>Bacillati</taxon>
        <taxon>Actinomycetota</taxon>
        <taxon>Actinomycetes</taxon>
        <taxon>Frankiales</taxon>
        <taxon>Frankiaceae</taxon>
        <taxon>Parafrankia</taxon>
    </lineage>
</organism>
<comment type="caution">
    <text evidence="1">The sequence shown here is derived from an EMBL/GenBank/DDBJ whole genome shotgun (WGS) entry which is preliminary data.</text>
</comment>